<evidence type="ECO:0000313" key="1">
    <source>
        <dbReference type="EMBL" id="HIT75733.1"/>
    </source>
</evidence>
<protein>
    <submittedName>
        <fullName evidence="1">Uncharacterized protein</fullName>
    </submittedName>
</protein>
<name>A0A9D1GZC0_9ACTN</name>
<dbReference type="Proteomes" id="UP000886842">
    <property type="component" value="Unassembled WGS sequence"/>
</dbReference>
<dbReference type="EMBL" id="DVLP01000273">
    <property type="protein sequence ID" value="HIT75733.1"/>
    <property type="molecule type" value="Genomic_DNA"/>
</dbReference>
<gene>
    <name evidence="1" type="ORF">IAA98_09125</name>
</gene>
<reference evidence="1" key="2">
    <citation type="journal article" date="2021" name="PeerJ">
        <title>Extensive microbial diversity within the chicken gut microbiome revealed by metagenomics and culture.</title>
        <authorList>
            <person name="Gilroy R."/>
            <person name="Ravi A."/>
            <person name="Getino M."/>
            <person name="Pursley I."/>
            <person name="Horton D.L."/>
            <person name="Alikhan N.F."/>
            <person name="Baker D."/>
            <person name="Gharbi K."/>
            <person name="Hall N."/>
            <person name="Watson M."/>
            <person name="Adriaenssens E.M."/>
            <person name="Foster-Nyarko E."/>
            <person name="Jarju S."/>
            <person name="Secka A."/>
            <person name="Antonio M."/>
            <person name="Oren A."/>
            <person name="Chaudhuri R.R."/>
            <person name="La Ragione R."/>
            <person name="Hildebrand F."/>
            <person name="Pallen M.J."/>
        </authorList>
    </citation>
    <scope>NUCLEOTIDE SEQUENCE</scope>
    <source>
        <strain evidence="1">ChiGjej1B1-24693</strain>
    </source>
</reference>
<accession>A0A9D1GZC0</accession>
<proteinExistence type="predicted"/>
<organism evidence="1 2">
    <name type="scientific">Candidatus Avipropionibacterium avicola</name>
    <dbReference type="NCBI Taxonomy" id="2840701"/>
    <lineage>
        <taxon>Bacteria</taxon>
        <taxon>Bacillati</taxon>
        <taxon>Actinomycetota</taxon>
        <taxon>Actinomycetes</taxon>
        <taxon>Propionibacteriales</taxon>
        <taxon>Propionibacteriaceae</taxon>
        <taxon>Propionibacteriaceae incertae sedis</taxon>
        <taxon>Candidatus Avipropionibacterium</taxon>
    </lineage>
</organism>
<reference evidence="1" key="1">
    <citation type="submission" date="2020-10" db="EMBL/GenBank/DDBJ databases">
        <authorList>
            <person name="Gilroy R."/>
        </authorList>
    </citation>
    <scope>NUCLEOTIDE SEQUENCE</scope>
    <source>
        <strain evidence="1">ChiGjej1B1-24693</strain>
    </source>
</reference>
<comment type="caution">
    <text evidence="1">The sequence shown here is derived from an EMBL/GenBank/DDBJ whole genome shotgun (WGS) entry which is preliminary data.</text>
</comment>
<evidence type="ECO:0000313" key="2">
    <source>
        <dbReference type="Proteomes" id="UP000886842"/>
    </source>
</evidence>
<dbReference type="AlphaFoldDB" id="A0A9D1GZC0"/>
<sequence>MAEPDVRQQVLVLQLSGSGLDSAVVGWSRYDGTGRSRPTMGDSDEPPYETGVAALQDGWRLLQAAQLLPPLPGHEHDVSYLPNEFWFTRLVRV</sequence>